<evidence type="ECO:0000313" key="3">
    <source>
        <dbReference type="EMBL" id="CAI6331544.1"/>
    </source>
</evidence>
<feature type="transmembrane region" description="Helical" evidence="2">
    <location>
        <begin position="36"/>
        <end position="57"/>
    </location>
</feature>
<keyword evidence="2" id="KW-0472">Membrane</keyword>
<keyword evidence="2" id="KW-0812">Transmembrane</keyword>
<gene>
    <name evidence="3" type="ORF">PDIGIT_LOCUS4569</name>
</gene>
<keyword evidence="4" id="KW-1185">Reference proteome</keyword>
<feature type="region of interest" description="Disordered" evidence="1">
    <location>
        <begin position="265"/>
        <end position="310"/>
    </location>
</feature>
<evidence type="ECO:0000256" key="1">
    <source>
        <dbReference type="SAM" id="MobiDB-lite"/>
    </source>
</evidence>
<feature type="region of interest" description="Disordered" evidence="1">
    <location>
        <begin position="150"/>
        <end position="170"/>
    </location>
</feature>
<feature type="region of interest" description="Disordered" evidence="1">
    <location>
        <begin position="329"/>
        <end position="412"/>
    </location>
</feature>
<evidence type="ECO:0000256" key="2">
    <source>
        <dbReference type="SAM" id="Phobius"/>
    </source>
</evidence>
<sequence>MQASDICGTIGILHAYLPHPMLRTLTQPSHTLSLSLLLHCIHACLFVYLRVCLLVAVLVYPVTYLLLQIHAATGLAFALLLLDLRTCGASATTIITSLHYTQLVLDHGKSWASSAGYYPQQAFFAYRSVHLHHLVLLPLMPPRAFSSSHLQVTRHGDKNHHHHHHQHSNVGFYPSNLAHLPWFAVSTSAPTRQPLPSRRHARLAFAGRSRHLFAIMAVSEPDMALRTPRIPKLTYRNPLPHSHSTATVAQLDPAEDSLHHHIDTITRHPSTPEDSHPSSDSRSVTSSIDSSLASSHVSTSKSSKTSSKKKKNAVFGFLTVKEPSQAALEQFAKSQHQQPSLKSSTSSIKSGSSMPVGAQQISNQKLPSNVPRVNSKWDGLPDSVKSPQVSKTSSMRSSASSDGDRSMFGGKSTFDTASVMSAASRGPPPSLASTAASVADAIDGPVLESSTAVSSNSSSQISLPDRSSSLQTSLPNRSSSLQASLPDTSSRSSNDTPLISGTLSSSSQYWDSSIGSQDIVGTHELEDPDLNGEAEAIFRKLQGGNDSSSDEGHAHAEYAEHDLVDGVPETHEFLFDLATPVGASASSGASAMSPSSPSPSSSYPNSYGSPVTPPSDEHSSQFVERPARLSPSSFSRPRPVASRSQSFRMLSSTLPTLYEASVASTDTITEYSDDTETETRRSIDTMSIAESTADSLAPSVMSASWSRTSKDRLGLGIGRLRKSDTLPWEMDDKPASGKLKKGRLSVFSKFSA</sequence>
<protein>
    <submittedName>
        <fullName evidence="3">Uncharacterized protein</fullName>
    </submittedName>
</protein>
<evidence type="ECO:0000313" key="4">
    <source>
        <dbReference type="Proteomes" id="UP001152607"/>
    </source>
</evidence>
<name>A0A9W4U8R1_9PLEO</name>
<feature type="compositionally biased region" description="Low complexity" evidence="1">
    <location>
        <begin position="340"/>
        <end position="353"/>
    </location>
</feature>
<feature type="compositionally biased region" description="Low complexity" evidence="1">
    <location>
        <begin position="450"/>
        <end position="462"/>
    </location>
</feature>
<feature type="compositionally biased region" description="Polar residues" evidence="1">
    <location>
        <begin position="465"/>
        <end position="511"/>
    </location>
</feature>
<feature type="compositionally biased region" description="Basic and acidic residues" evidence="1">
    <location>
        <begin position="265"/>
        <end position="279"/>
    </location>
</feature>
<feature type="compositionally biased region" description="Low complexity" evidence="1">
    <location>
        <begin position="280"/>
        <end position="305"/>
    </location>
</feature>
<proteinExistence type="predicted"/>
<reference evidence="3" key="1">
    <citation type="submission" date="2023-01" db="EMBL/GenBank/DDBJ databases">
        <authorList>
            <person name="Van Ghelder C."/>
            <person name="Rancurel C."/>
        </authorList>
    </citation>
    <scope>NUCLEOTIDE SEQUENCE</scope>
    <source>
        <strain evidence="3">CNCM I-4278</strain>
    </source>
</reference>
<feature type="compositionally biased region" description="Low complexity" evidence="1">
    <location>
        <begin position="584"/>
        <end position="610"/>
    </location>
</feature>
<comment type="caution">
    <text evidence="3">The sequence shown here is derived from an EMBL/GenBank/DDBJ whole genome shotgun (WGS) entry which is preliminary data.</text>
</comment>
<accession>A0A9W4U8R1</accession>
<dbReference type="Proteomes" id="UP001152607">
    <property type="component" value="Unassembled WGS sequence"/>
</dbReference>
<dbReference type="AlphaFoldDB" id="A0A9W4U8R1"/>
<feature type="compositionally biased region" description="Low complexity" evidence="1">
    <location>
        <begin position="628"/>
        <end position="644"/>
    </location>
</feature>
<feature type="compositionally biased region" description="Basic residues" evidence="1">
    <location>
        <begin position="157"/>
        <end position="167"/>
    </location>
</feature>
<keyword evidence="2" id="KW-1133">Transmembrane helix</keyword>
<feature type="region of interest" description="Disordered" evidence="1">
    <location>
        <begin position="450"/>
        <end position="511"/>
    </location>
</feature>
<dbReference type="EMBL" id="CAOQHR010000003">
    <property type="protein sequence ID" value="CAI6331544.1"/>
    <property type="molecule type" value="Genomic_DNA"/>
</dbReference>
<organism evidence="3 4">
    <name type="scientific">Periconia digitata</name>
    <dbReference type="NCBI Taxonomy" id="1303443"/>
    <lineage>
        <taxon>Eukaryota</taxon>
        <taxon>Fungi</taxon>
        <taxon>Dikarya</taxon>
        <taxon>Ascomycota</taxon>
        <taxon>Pezizomycotina</taxon>
        <taxon>Dothideomycetes</taxon>
        <taxon>Pleosporomycetidae</taxon>
        <taxon>Pleosporales</taxon>
        <taxon>Massarineae</taxon>
        <taxon>Periconiaceae</taxon>
        <taxon>Periconia</taxon>
    </lineage>
</organism>
<dbReference type="OrthoDB" id="4117770at2759"/>
<feature type="region of interest" description="Disordered" evidence="1">
    <location>
        <begin position="523"/>
        <end position="555"/>
    </location>
</feature>
<feature type="region of interest" description="Disordered" evidence="1">
    <location>
        <begin position="584"/>
        <end position="646"/>
    </location>
</feature>